<feature type="compositionally biased region" description="Basic and acidic residues" evidence="1">
    <location>
        <begin position="53"/>
        <end position="63"/>
    </location>
</feature>
<evidence type="ECO:0000256" key="2">
    <source>
        <dbReference type="SAM" id="SignalP"/>
    </source>
</evidence>
<protein>
    <recommendedName>
        <fullName evidence="5">Secreted protein</fullName>
    </recommendedName>
</protein>
<evidence type="ECO:0000313" key="3">
    <source>
        <dbReference type="EMBL" id="KAJ1082292.1"/>
    </source>
</evidence>
<keyword evidence="4" id="KW-1185">Reference proteome</keyword>
<accession>A0AAV7KVR7</accession>
<evidence type="ECO:0008006" key="5">
    <source>
        <dbReference type="Google" id="ProtNLM"/>
    </source>
</evidence>
<comment type="caution">
    <text evidence="3">The sequence shown here is derived from an EMBL/GenBank/DDBJ whole genome shotgun (WGS) entry which is preliminary data.</text>
</comment>
<keyword evidence="2" id="KW-0732">Signal</keyword>
<proteinExistence type="predicted"/>
<feature type="region of interest" description="Disordered" evidence="1">
    <location>
        <begin position="42"/>
        <end position="70"/>
    </location>
</feature>
<dbReference type="EMBL" id="JANPWB010000016">
    <property type="protein sequence ID" value="KAJ1082292.1"/>
    <property type="molecule type" value="Genomic_DNA"/>
</dbReference>
<organism evidence="3 4">
    <name type="scientific">Pleurodeles waltl</name>
    <name type="common">Iberian ribbed newt</name>
    <dbReference type="NCBI Taxonomy" id="8319"/>
    <lineage>
        <taxon>Eukaryota</taxon>
        <taxon>Metazoa</taxon>
        <taxon>Chordata</taxon>
        <taxon>Craniata</taxon>
        <taxon>Vertebrata</taxon>
        <taxon>Euteleostomi</taxon>
        <taxon>Amphibia</taxon>
        <taxon>Batrachia</taxon>
        <taxon>Caudata</taxon>
        <taxon>Salamandroidea</taxon>
        <taxon>Salamandridae</taxon>
        <taxon>Pleurodelinae</taxon>
        <taxon>Pleurodeles</taxon>
    </lineage>
</organism>
<sequence length="70" mass="7592">MACPGRVLWLLVVGASGRRGRSGSVAAWRVWVSETRARVDALGDQHLPPNNEEAQRLAGERTRTPGKGNI</sequence>
<name>A0AAV7KVR7_PLEWA</name>
<evidence type="ECO:0000313" key="4">
    <source>
        <dbReference type="Proteomes" id="UP001066276"/>
    </source>
</evidence>
<feature type="chain" id="PRO_5043406492" description="Secreted protein" evidence="2">
    <location>
        <begin position="18"/>
        <end position="70"/>
    </location>
</feature>
<feature type="signal peptide" evidence="2">
    <location>
        <begin position="1"/>
        <end position="17"/>
    </location>
</feature>
<dbReference type="Proteomes" id="UP001066276">
    <property type="component" value="Chromosome 12"/>
</dbReference>
<gene>
    <name evidence="3" type="ORF">NDU88_002460</name>
</gene>
<evidence type="ECO:0000256" key="1">
    <source>
        <dbReference type="SAM" id="MobiDB-lite"/>
    </source>
</evidence>
<dbReference type="AlphaFoldDB" id="A0AAV7KVR7"/>
<reference evidence="3" key="1">
    <citation type="journal article" date="2022" name="bioRxiv">
        <title>Sequencing and chromosome-scale assembly of the giantPleurodeles waltlgenome.</title>
        <authorList>
            <person name="Brown T."/>
            <person name="Elewa A."/>
            <person name="Iarovenko S."/>
            <person name="Subramanian E."/>
            <person name="Araus A.J."/>
            <person name="Petzold A."/>
            <person name="Susuki M."/>
            <person name="Suzuki K.-i.T."/>
            <person name="Hayashi T."/>
            <person name="Toyoda A."/>
            <person name="Oliveira C."/>
            <person name="Osipova E."/>
            <person name="Leigh N.D."/>
            <person name="Simon A."/>
            <person name="Yun M.H."/>
        </authorList>
    </citation>
    <scope>NUCLEOTIDE SEQUENCE</scope>
    <source>
        <strain evidence="3">20211129_DDA</strain>
        <tissue evidence="3">Liver</tissue>
    </source>
</reference>